<comment type="caution">
    <text evidence="1">The sequence shown here is derived from an EMBL/GenBank/DDBJ whole genome shotgun (WGS) entry which is preliminary data.</text>
</comment>
<organism evidence="1 2">
    <name type="scientific">Lipomyces orientalis</name>
    <dbReference type="NCBI Taxonomy" id="1233043"/>
    <lineage>
        <taxon>Eukaryota</taxon>
        <taxon>Fungi</taxon>
        <taxon>Dikarya</taxon>
        <taxon>Ascomycota</taxon>
        <taxon>Saccharomycotina</taxon>
        <taxon>Lipomycetes</taxon>
        <taxon>Lipomycetales</taxon>
        <taxon>Lipomycetaceae</taxon>
        <taxon>Lipomyces</taxon>
    </lineage>
</organism>
<evidence type="ECO:0000313" key="1">
    <source>
        <dbReference type="EMBL" id="KAK9324519.1"/>
    </source>
</evidence>
<proteinExistence type="predicted"/>
<gene>
    <name evidence="1" type="ORF">V1517DRAFT_317230</name>
</gene>
<dbReference type="EMBL" id="MU970049">
    <property type="protein sequence ID" value="KAK9324519.1"/>
    <property type="molecule type" value="Genomic_DNA"/>
</dbReference>
<accession>A0ACC3TTN5</accession>
<sequence length="357" mass="39880">MRNIHLYASTTSNSLSSHPSRSSYLSTSTPRHRPVLERASSSVSITASAVPQIATSLPLWTRSDLYATSAPAVSVPVLGASESSEESHDITVPTHALQSENDSHSTMPPVPTGELVEEETSARKKLCVAPAPSSSSVITQSSIPTVVSTPMPLPIESASDPIHTRRALATTSSSFLRSGSKFMGTQQSGRSTYEVHVELKHVDMAESFICGYLHIQGLTEDHPTLTTYFEGQMIGPKYSFITRRRDWGASEKTDIAHWARFPSWRPLAKQAKRPDYCHANFEQRDHIFMRWKECFLVPDHRVRDINGASFAGFYYICFNQLTGSISGLYFHQSSEKYQQLELSHVSDHGHYYSYEFR</sequence>
<reference evidence="2" key="1">
    <citation type="journal article" date="2024" name="Front. Bioeng. Biotechnol.">
        <title>Genome-scale model development and genomic sequencing of the oleaginous clade Lipomyces.</title>
        <authorList>
            <person name="Czajka J.J."/>
            <person name="Han Y."/>
            <person name="Kim J."/>
            <person name="Mondo S.J."/>
            <person name="Hofstad B.A."/>
            <person name="Robles A."/>
            <person name="Haridas S."/>
            <person name="Riley R."/>
            <person name="LaButti K."/>
            <person name="Pangilinan J."/>
            <person name="Andreopoulos W."/>
            <person name="Lipzen A."/>
            <person name="Yan J."/>
            <person name="Wang M."/>
            <person name="Ng V."/>
            <person name="Grigoriev I.V."/>
            <person name="Spatafora J.W."/>
            <person name="Magnuson J.K."/>
            <person name="Baker S.E."/>
            <person name="Pomraning K.R."/>
        </authorList>
    </citation>
    <scope>NUCLEOTIDE SEQUENCE [LARGE SCALE GENOMIC DNA]</scope>
    <source>
        <strain evidence="2">CBS 10300</strain>
    </source>
</reference>
<evidence type="ECO:0000313" key="2">
    <source>
        <dbReference type="Proteomes" id="UP001489719"/>
    </source>
</evidence>
<name>A0ACC3TTN5_9ASCO</name>
<protein>
    <submittedName>
        <fullName evidence="1">Vacuolar import and degradation protein-domain-containing protein</fullName>
    </submittedName>
</protein>
<dbReference type="Proteomes" id="UP001489719">
    <property type="component" value="Unassembled WGS sequence"/>
</dbReference>
<keyword evidence="2" id="KW-1185">Reference proteome</keyword>